<dbReference type="InterPro" id="IPR036249">
    <property type="entry name" value="Thioredoxin-like_sf"/>
</dbReference>
<dbReference type="eggNOG" id="COG0450">
    <property type="taxonomic scope" value="Bacteria"/>
</dbReference>
<accession>G0IV81</accession>
<sequence>MKTAPLTPYQLEKEIACPNLMVKTRYGNVNLKSIIKGQRIIIYTNPSALIPKTDEDRHKLITALTKLKELNYHLIGFNIDSFEEHLYATNWLNSQLDDYLVFPIFYQPMNDLKRDLEQKLSMRIKIDNPIYFINQKGNTQYIVNGDIQKYKDMDNIVSLASKMVLTNQNFDKVLSLN</sequence>
<protein>
    <submittedName>
        <fullName evidence="1">Uncharacterized protein</fullName>
    </submittedName>
</protein>
<evidence type="ECO:0000313" key="1">
    <source>
        <dbReference type="EMBL" id="AEL27072.1"/>
    </source>
</evidence>
<reference evidence="2" key="1">
    <citation type="submission" date="2011-07" db="EMBL/GenBank/DDBJ databases">
        <title>The complete genome of Cyclobacterium marinum DSM 745.</title>
        <authorList>
            <person name="Lucas S."/>
            <person name="Han J."/>
            <person name="Lapidus A."/>
            <person name="Bruce D."/>
            <person name="Goodwin L."/>
            <person name="Pitluck S."/>
            <person name="Peters L."/>
            <person name="Kyrpides N."/>
            <person name="Mavromatis K."/>
            <person name="Ivanova N."/>
            <person name="Ovchinnikova G."/>
            <person name="Chertkov O."/>
            <person name="Detter J.C."/>
            <person name="Tapia R."/>
            <person name="Han C."/>
            <person name="Land M."/>
            <person name="Hauser L."/>
            <person name="Markowitz V."/>
            <person name="Cheng J.-F."/>
            <person name="Hugenholtz P."/>
            <person name="Woyke T."/>
            <person name="Wu D."/>
            <person name="Tindall B."/>
            <person name="Schuetze A."/>
            <person name="Brambilla E."/>
            <person name="Klenk H.-P."/>
            <person name="Eisen J.A."/>
        </authorList>
    </citation>
    <scope>NUCLEOTIDE SEQUENCE [LARGE SCALE GENOMIC DNA]</scope>
    <source>
        <strain evidence="2">ATCC 25205 / DSM 745 / LMG 13164 / NCIMB 1802</strain>
    </source>
</reference>
<gene>
    <name evidence="1" type="ordered locus">Cycma_3349</name>
</gene>
<dbReference type="HOGENOM" id="CLU_1515464_0_0_10"/>
<dbReference type="Gene3D" id="3.40.30.10">
    <property type="entry name" value="Glutaredoxin"/>
    <property type="match status" value="1"/>
</dbReference>
<dbReference type="AlphaFoldDB" id="G0IV81"/>
<dbReference type="STRING" id="880070.Cycma_3349"/>
<dbReference type="KEGG" id="cmr:Cycma_3349"/>
<organism evidence="1 2">
    <name type="scientific">Cyclobacterium marinum (strain ATCC 25205 / DSM 745 / LMG 13164 / NCIMB 1802)</name>
    <name type="common">Flectobacillus marinus</name>
    <dbReference type="NCBI Taxonomy" id="880070"/>
    <lineage>
        <taxon>Bacteria</taxon>
        <taxon>Pseudomonadati</taxon>
        <taxon>Bacteroidota</taxon>
        <taxon>Cytophagia</taxon>
        <taxon>Cytophagales</taxon>
        <taxon>Cyclobacteriaceae</taxon>
        <taxon>Cyclobacterium</taxon>
    </lineage>
</organism>
<name>G0IV81_CYCMS</name>
<keyword evidence="2" id="KW-1185">Reference proteome</keyword>
<dbReference type="SUPFAM" id="SSF52833">
    <property type="entry name" value="Thioredoxin-like"/>
    <property type="match status" value="1"/>
</dbReference>
<dbReference type="EMBL" id="CP002955">
    <property type="protein sequence ID" value="AEL27072.1"/>
    <property type="molecule type" value="Genomic_DNA"/>
</dbReference>
<dbReference type="Proteomes" id="UP000001635">
    <property type="component" value="Chromosome"/>
</dbReference>
<dbReference type="RefSeq" id="WP_014021362.1">
    <property type="nucleotide sequence ID" value="NC_015914.1"/>
</dbReference>
<evidence type="ECO:0000313" key="2">
    <source>
        <dbReference type="Proteomes" id="UP000001635"/>
    </source>
</evidence>
<dbReference type="OrthoDB" id="838845at2"/>
<proteinExistence type="predicted"/>